<evidence type="ECO:0000256" key="6">
    <source>
        <dbReference type="SAM" id="MobiDB-lite"/>
    </source>
</evidence>
<dbReference type="InterPro" id="IPR029016">
    <property type="entry name" value="GAF-like_dom_sf"/>
</dbReference>
<evidence type="ECO:0000256" key="5">
    <source>
        <dbReference type="ARBA" id="ARBA00022777"/>
    </source>
</evidence>
<keyword evidence="4" id="KW-0808">Transferase</keyword>
<dbReference type="InterPro" id="IPR003018">
    <property type="entry name" value="GAF"/>
</dbReference>
<keyword evidence="3" id="KW-0597">Phosphoprotein</keyword>
<dbReference type="SMART" id="SM00065">
    <property type="entry name" value="GAF"/>
    <property type="match status" value="1"/>
</dbReference>
<gene>
    <name evidence="8" type="ORF">BRCON_1899</name>
</gene>
<evidence type="ECO:0000256" key="1">
    <source>
        <dbReference type="ARBA" id="ARBA00000085"/>
    </source>
</evidence>
<feature type="domain" description="GAF" evidence="7">
    <location>
        <begin position="343"/>
        <end position="485"/>
    </location>
</feature>
<reference evidence="8 9" key="1">
    <citation type="submission" date="2018-05" db="EMBL/GenBank/DDBJ databases">
        <title>A metagenomic window into the 2 km-deep terrestrial subsurface aquifer revealed taxonomically and functionally diverse microbial community comprising novel uncultured bacterial lineages.</title>
        <authorList>
            <person name="Kadnikov V.V."/>
            <person name="Mardanov A.V."/>
            <person name="Beletsky A.V."/>
            <person name="Banks D."/>
            <person name="Pimenov N.V."/>
            <person name="Frank Y.A."/>
            <person name="Karnachuk O.V."/>
            <person name="Ravin N.V."/>
        </authorList>
    </citation>
    <scope>NUCLEOTIDE SEQUENCE [LARGE SCALE GENOMIC DNA]</scope>
    <source>
        <strain evidence="8">BY</strain>
    </source>
</reference>
<keyword evidence="5" id="KW-0418">Kinase</keyword>
<feature type="region of interest" description="Disordered" evidence="6">
    <location>
        <begin position="1"/>
        <end position="31"/>
    </location>
</feature>
<evidence type="ECO:0000259" key="7">
    <source>
        <dbReference type="SMART" id="SM00065"/>
    </source>
</evidence>
<dbReference type="InterPro" id="IPR035965">
    <property type="entry name" value="PAS-like_dom_sf"/>
</dbReference>
<dbReference type="SUPFAM" id="SSF55785">
    <property type="entry name" value="PYP-like sensor domain (PAS domain)"/>
    <property type="match status" value="2"/>
</dbReference>
<dbReference type="Pfam" id="PF08448">
    <property type="entry name" value="PAS_4"/>
    <property type="match status" value="1"/>
</dbReference>
<proteinExistence type="predicted"/>
<feature type="compositionally biased region" description="Basic and acidic residues" evidence="6">
    <location>
        <begin position="1"/>
        <end position="15"/>
    </location>
</feature>
<evidence type="ECO:0000313" key="9">
    <source>
        <dbReference type="Proteomes" id="UP000262583"/>
    </source>
</evidence>
<dbReference type="AlphaFoldDB" id="A0A2Z4Y6Q5"/>
<dbReference type="PANTHER" id="PTHR43304">
    <property type="entry name" value="PHYTOCHROME-LIKE PROTEIN CPH1"/>
    <property type="match status" value="1"/>
</dbReference>
<dbReference type="Proteomes" id="UP000262583">
    <property type="component" value="Chromosome"/>
</dbReference>
<evidence type="ECO:0000313" key="8">
    <source>
        <dbReference type="EMBL" id="AXA36676.1"/>
    </source>
</evidence>
<dbReference type="Pfam" id="PF08447">
    <property type="entry name" value="PAS_3"/>
    <property type="match status" value="1"/>
</dbReference>
<sequence>MSEQRPDKADKERKATQPKRGKKFQRAQTFSDEGQEALRVAAMAGGAPSETNPVDLSSLELPPKEAEALSHEARVLEALPHHIALLDSTGRILWVNRAWRHFAIANDLPSATYAVGANYVEICERATGPNATEAPTVAQGLRDVLSGKVDTFSMEYPCHSPTEKRWFRVLITPIEDGLARGAVVSHINITEEMLARQALEEHEARQRLGLEAARAGIWRIQLAEDTIEFDETCAKLLGWQHPSRCSPFSAFLRLVFPQDRDHVRAVARLAHSAVDVYDAYFRVRWRDGSIHFIHARGHALASTRDAAPTYVTGILFDETESQRRAREHEAVVKLSRALRSATNLDEAGRVILEEIVHAMDAEAGLIALREGEEEKIVTLGAIGRWEPLQGTDATWEEGILGRVASTQTPYFSESAWEDPQCLRPDLLRGLRGFMALPLISHQELTGVLAVGRTTPFDAEDVQLVTALADLASNALARIRHYRALEERLEELRGLHEIDLAITHTLDLDEVLSQILEHTLPRLGMDAGSVYLLEGDSDILVCRAALGFKSLHVWHARPSVGLGLVGEVAKRRAPILLSGHEELLRKCRRSDMLAEEGFSAYAGLPLLLGPKLIGVLNFSRVSLAISRPSG</sequence>
<dbReference type="EC" id="2.7.13.3" evidence="2"/>
<accession>A0A2Z4Y6Q5</accession>
<organism evidence="8 9">
    <name type="scientific">Sumerlaea chitinivorans</name>
    <dbReference type="NCBI Taxonomy" id="2250252"/>
    <lineage>
        <taxon>Bacteria</taxon>
        <taxon>Candidatus Sumerlaeota</taxon>
        <taxon>Candidatus Sumerlaeia</taxon>
        <taxon>Candidatus Sumerlaeales</taxon>
        <taxon>Candidatus Sumerlaeaceae</taxon>
        <taxon>Candidatus Sumerlaea</taxon>
    </lineage>
</organism>
<protein>
    <recommendedName>
        <fullName evidence="2">histidine kinase</fullName>
        <ecNumber evidence="2">2.7.13.3</ecNumber>
    </recommendedName>
</protein>
<comment type="catalytic activity">
    <reaction evidence="1">
        <text>ATP + protein L-histidine = ADP + protein N-phospho-L-histidine.</text>
        <dbReference type="EC" id="2.7.13.3"/>
    </reaction>
</comment>
<dbReference type="InterPro" id="IPR052162">
    <property type="entry name" value="Sensor_kinase/Photoreceptor"/>
</dbReference>
<name>A0A2Z4Y6Q5_SUMC1</name>
<dbReference type="KEGG" id="schv:BRCON_1899"/>
<dbReference type="InterPro" id="IPR013655">
    <property type="entry name" value="PAS_fold_3"/>
</dbReference>
<dbReference type="EMBL" id="CP030759">
    <property type="protein sequence ID" value="AXA36676.1"/>
    <property type="molecule type" value="Genomic_DNA"/>
</dbReference>
<dbReference type="SUPFAM" id="SSF55781">
    <property type="entry name" value="GAF domain-like"/>
    <property type="match status" value="2"/>
</dbReference>
<dbReference type="InterPro" id="IPR013656">
    <property type="entry name" value="PAS_4"/>
</dbReference>
<dbReference type="Pfam" id="PF13185">
    <property type="entry name" value="GAF_2"/>
    <property type="match status" value="2"/>
</dbReference>
<evidence type="ECO:0000256" key="3">
    <source>
        <dbReference type="ARBA" id="ARBA00022553"/>
    </source>
</evidence>
<evidence type="ECO:0000256" key="2">
    <source>
        <dbReference type="ARBA" id="ARBA00012438"/>
    </source>
</evidence>
<feature type="compositionally biased region" description="Basic residues" evidence="6">
    <location>
        <begin position="16"/>
        <end position="25"/>
    </location>
</feature>
<dbReference type="GO" id="GO:0004673">
    <property type="term" value="F:protein histidine kinase activity"/>
    <property type="evidence" value="ECO:0007669"/>
    <property type="project" value="UniProtKB-EC"/>
</dbReference>
<dbReference type="PANTHER" id="PTHR43304:SF1">
    <property type="entry name" value="PAC DOMAIN-CONTAINING PROTEIN"/>
    <property type="match status" value="1"/>
</dbReference>
<dbReference type="Gene3D" id="3.30.450.20">
    <property type="entry name" value="PAS domain"/>
    <property type="match status" value="2"/>
</dbReference>
<dbReference type="Gene3D" id="3.30.450.40">
    <property type="match status" value="2"/>
</dbReference>
<evidence type="ECO:0000256" key="4">
    <source>
        <dbReference type="ARBA" id="ARBA00022679"/>
    </source>
</evidence>